<keyword evidence="2" id="KW-1185">Reference proteome</keyword>
<comment type="caution">
    <text evidence="1">The sequence shown here is derived from an EMBL/GenBank/DDBJ whole genome shotgun (WGS) entry which is preliminary data.</text>
</comment>
<proteinExistence type="predicted"/>
<gene>
    <name evidence="1" type="ORF">BV898_19421</name>
</gene>
<evidence type="ECO:0000313" key="1">
    <source>
        <dbReference type="EMBL" id="OWA55036.1"/>
    </source>
</evidence>
<name>A0A9X6NLL8_HYPEX</name>
<evidence type="ECO:0000313" key="2">
    <source>
        <dbReference type="Proteomes" id="UP000192578"/>
    </source>
</evidence>
<dbReference type="EMBL" id="MTYJ01000514">
    <property type="protein sequence ID" value="OWA55036.1"/>
    <property type="molecule type" value="Genomic_DNA"/>
</dbReference>
<organism evidence="1 2">
    <name type="scientific">Hypsibius exemplaris</name>
    <name type="common">Freshwater tardigrade</name>
    <dbReference type="NCBI Taxonomy" id="2072580"/>
    <lineage>
        <taxon>Eukaryota</taxon>
        <taxon>Metazoa</taxon>
        <taxon>Ecdysozoa</taxon>
        <taxon>Tardigrada</taxon>
        <taxon>Eutardigrada</taxon>
        <taxon>Parachela</taxon>
        <taxon>Hypsibioidea</taxon>
        <taxon>Hypsibiidae</taxon>
        <taxon>Hypsibius</taxon>
    </lineage>
</organism>
<protein>
    <submittedName>
        <fullName evidence="1">Uncharacterized protein</fullName>
    </submittedName>
</protein>
<sequence>MAALQIIAKTTAKAYIAGRGRVALLAGDRPLQRFPEQQIWFREELSMKSSTPGSRRLQHIHCPEQRIRGCTFSRCRL</sequence>
<reference evidence="2" key="1">
    <citation type="submission" date="2017-01" db="EMBL/GenBank/DDBJ databases">
        <title>Comparative genomics of anhydrobiosis in the tardigrade Hypsibius dujardini.</title>
        <authorList>
            <person name="Yoshida Y."/>
            <person name="Koutsovoulos G."/>
            <person name="Laetsch D."/>
            <person name="Stevens L."/>
            <person name="Kumar S."/>
            <person name="Horikawa D."/>
            <person name="Ishino K."/>
            <person name="Komine S."/>
            <person name="Tomita M."/>
            <person name="Blaxter M."/>
            <person name="Arakawa K."/>
        </authorList>
    </citation>
    <scope>NUCLEOTIDE SEQUENCE [LARGE SCALE GENOMIC DNA]</scope>
    <source>
        <strain evidence="2">Z151</strain>
    </source>
</reference>
<dbReference type="Proteomes" id="UP000192578">
    <property type="component" value="Unassembled WGS sequence"/>
</dbReference>
<dbReference type="AlphaFoldDB" id="A0A9X6NLL8"/>
<accession>A0A9X6NLL8</accession>